<evidence type="ECO:0000313" key="1">
    <source>
        <dbReference type="EMBL" id="QPQ55533.1"/>
    </source>
</evidence>
<protein>
    <recommendedName>
        <fullName evidence="3">PilZ domain-containing protein</fullName>
    </recommendedName>
</protein>
<name>A0A7T2GL48_9SPHN</name>
<dbReference type="Proteomes" id="UP000594873">
    <property type="component" value="Chromosome"/>
</dbReference>
<reference evidence="1 2" key="1">
    <citation type="submission" date="2020-11" db="EMBL/GenBank/DDBJ databases">
        <title>Genome seq and assembly of Sphingosinicella sp.</title>
        <authorList>
            <person name="Chhetri G."/>
        </authorList>
    </citation>
    <scope>NUCLEOTIDE SEQUENCE [LARGE SCALE GENOMIC DNA]</scope>
    <source>
        <strain evidence="1 2">UDD2</strain>
    </source>
</reference>
<evidence type="ECO:0008006" key="3">
    <source>
        <dbReference type="Google" id="ProtNLM"/>
    </source>
</evidence>
<sequence>MLISLKKKDGAMASRWRRRRPCLILADREHTAALLDISAKGALLETGATLTLGASIALSHPEAGIIAATVDAITARGVHIAFAPTDSSVAFALAAITADMSDPVY</sequence>
<evidence type="ECO:0000313" key="2">
    <source>
        <dbReference type="Proteomes" id="UP000594873"/>
    </source>
</evidence>
<dbReference type="KEGG" id="sflv:IC614_02710"/>
<proteinExistence type="predicted"/>
<keyword evidence="2" id="KW-1185">Reference proteome</keyword>
<gene>
    <name evidence="1" type="ORF">IC614_02710</name>
</gene>
<dbReference type="AlphaFoldDB" id="A0A7T2GL48"/>
<dbReference type="SUPFAM" id="SSF141371">
    <property type="entry name" value="PilZ domain-like"/>
    <property type="match status" value="1"/>
</dbReference>
<accession>A0A7T2GL48</accession>
<dbReference type="EMBL" id="CP065592">
    <property type="protein sequence ID" value="QPQ55533.1"/>
    <property type="molecule type" value="Genomic_DNA"/>
</dbReference>
<dbReference type="RefSeq" id="WP_200972205.1">
    <property type="nucleotide sequence ID" value="NZ_CP065592.1"/>
</dbReference>
<organism evidence="1 2">
    <name type="scientific">Allosphingosinicella flava</name>
    <dbReference type="NCBI Taxonomy" id="2771430"/>
    <lineage>
        <taxon>Bacteria</taxon>
        <taxon>Pseudomonadati</taxon>
        <taxon>Pseudomonadota</taxon>
        <taxon>Alphaproteobacteria</taxon>
        <taxon>Sphingomonadales</taxon>
        <taxon>Sphingomonadaceae</taxon>
        <taxon>Allosphingosinicella</taxon>
    </lineage>
</organism>